<sequence>MLANTIFLA</sequence>
<protein>
    <submittedName>
        <fullName evidence="1">Uncharacterized protein</fullName>
    </submittedName>
</protein>
<accession>A0A0A9ENM2</accession>
<proteinExistence type="predicted"/>
<dbReference type="EMBL" id="GBRH01196194">
    <property type="protein sequence ID" value="JAE01702.1"/>
    <property type="molecule type" value="Transcribed_RNA"/>
</dbReference>
<organism evidence="1">
    <name type="scientific">Arundo donax</name>
    <name type="common">Giant reed</name>
    <name type="synonym">Donax arundinaceus</name>
    <dbReference type="NCBI Taxonomy" id="35708"/>
    <lineage>
        <taxon>Eukaryota</taxon>
        <taxon>Viridiplantae</taxon>
        <taxon>Streptophyta</taxon>
        <taxon>Embryophyta</taxon>
        <taxon>Tracheophyta</taxon>
        <taxon>Spermatophyta</taxon>
        <taxon>Magnoliopsida</taxon>
        <taxon>Liliopsida</taxon>
        <taxon>Poales</taxon>
        <taxon>Poaceae</taxon>
        <taxon>PACMAD clade</taxon>
        <taxon>Arundinoideae</taxon>
        <taxon>Arundineae</taxon>
        <taxon>Arundo</taxon>
    </lineage>
</organism>
<reference evidence="1" key="1">
    <citation type="submission" date="2014-09" db="EMBL/GenBank/DDBJ databases">
        <authorList>
            <person name="Magalhaes I.L.F."/>
            <person name="Oliveira U."/>
            <person name="Santos F.R."/>
            <person name="Vidigal T.H.D.A."/>
            <person name="Brescovit A.D."/>
            <person name="Santos A.J."/>
        </authorList>
    </citation>
    <scope>NUCLEOTIDE SEQUENCE</scope>
    <source>
        <tissue evidence="1">Shoot tissue taken approximately 20 cm above the soil surface</tissue>
    </source>
</reference>
<reference evidence="1" key="2">
    <citation type="journal article" date="2015" name="Data Brief">
        <title>Shoot transcriptome of the giant reed, Arundo donax.</title>
        <authorList>
            <person name="Barrero R.A."/>
            <person name="Guerrero F.D."/>
            <person name="Moolhuijzen P."/>
            <person name="Goolsby J.A."/>
            <person name="Tidwell J."/>
            <person name="Bellgard S.E."/>
            <person name="Bellgard M.I."/>
        </authorList>
    </citation>
    <scope>NUCLEOTIDE SEQUENCE</scope>
    <source>
        <tissue evidence="1">Shoot tissue taken approximately 20 cm above the soil surface</tissue>
    </source>
</reference>
<name>A0A0A9ENM2_ARUDO</name>
<evidence type="ECO:0000313" key="1">
    <source>
        <dbReference type="EMBL" id="JAE01702.1"/>
    </source>
</evidence>